<gene>
    <name evidence="1" type="ORF">FWILDA_LOCUS11696</name>
</gene>
<sequence length="55" mass="6487">NQDSDKEYSEKVNIKNNWKIRNDANKIDNEINHNIGDKIDNEGDEVNVDKRCRLD</sequence>
<evidence type="ECO:0000313" key="2">
    <source>
        <dbReference type="Proteomes" id="UP001153678"/>
    </source>
</evidence>
<comment type="caution">
    <text evidence="1">The sequence shown here is derived from an EMBL/GenBank/DDBJ whole genome shotgun (WGS) entry which is preliminary data.</text>
</comment>
<organism evidence="1 2">
    <name type="scientific">Funneliformis geosporum</name>
    <dbReference type="NCBI Taxonomy" id="1117311"/>
    <lineage>
        <taxon>Eukaryota</taxon>
        <taxon>Fungi</taxon>
        <taxon>Fungi incertae sedis</taxon>
        <taxon>Mucoromycota</taxon>
        <taxon>Glomeromycotina</taxon>
        <taxon>Glomeromycetes</taxon>
        <taxon>Glomerales</taxon>
        <taxon>Glomeraceae</taxon>
        <taxon>Funneliformis</taxon>
    </lineage>
</organism>
<dbReference type="EMBL" id="CAMKVN010003420">
    <property type="protein sequence ID" value="CAI2184677.1"/>
    <property type="molecule type" value="Genomic_DNA"/>
</dbReference>
<reference evidence="1" key="1">
    <citation type="submission" date="2022-08" db="EMBL/GenBank/DDBJ databases">
        <authorList>
            <person name="Kallberg Y."/>
            <person name="Tangrot J."/>
            <person name="Rosling A."/>
        </authorList>
    </citation>
    <scope>NUCLEOTIDE SEQUENCE</scope>
    <source>
        <strain evidence="1">Wild A</strain>
    </source>
</reference>
<feature type="non-terminal residue" evidence="1">
    <location>
        <position position="1"/>
    </location>
</feature>
<dbReference type="Proteomes" id="UP001153678">
    <property type="component" value="Unassembled WGS sequence"/>
</dbReference>
<keyword evidence="2" id="KW-1185">Reference proteome</keyword>
<evidence type="ECO:0000313" key="1">
    <source>
        <dbReference type="EMBL" id="CAI2184677.1"/>
    </source>
</evidence>
<accession>A0A9W4SXV8</accession>
<proteinExistence type="predicted"/>
<protein>
    <submittedName>
        <fullName evidence="1">9636_t:CDS:1</fullName>
    </submittedName>
</protein>
<dbReference type="AlphaFoldDB" id="A0A9W4SXV8"/>
<name>A0A9W4SXV8_9GLOM</name>